<feature type="region of interest" description="Disordered" evidence="1">
    <location>
        <begin position="1"/>
        <end position="53"/>
    </location>
</feature>
<comment type="caution">
    <text evidence="2">The sequence shown here is derived from an EMBL/GenBank/DDBJ whole genome shotgun (WGS) entry which is preliminary data.</text>
</comment>
<accession>A0ABT3L169</accession>
<dbReference type="RefSeq" id="WP_265262913.1">
    <property type="nucleotide sequence ID" value="NZ_JAIHOM010000010.1"/>
</dbReference>
<name>A0ABT3L169_9CYAN</name>
<sequence>MSEQYPYDKGKPEKEKSEKKCPKCHGKGRISVPGGKREPQCPTGKGTGWVQGS</sequence>
<dbReference type="Proteomes" id="UP001526426">
    <property type="component" value="Unassembled WGS sequence"/>
</dbReference>
<gene>
    <name evidence="2" type="ORF">K4A83_03005</name>
</gene>
<evidence type="ECO:0000256" key="1">
    <source>
        <dbReference type="SAM" id="MobiDB-lite"/>
    </source>
</evidence>
<reference evidence="2 3" key="1">
    <citation type="submission" date="2021-08" db="EMBL/GenBank/DDBJ databases">
        <title>Draft genome sequence of Spirulina subsalsa with high tolerance to salinity and hype-accumulation of phycocyanin.</title>
        <authorList>
            <person name="Pei H."/>
            <person name="Jiang L."/>
        </authorList>
    </citation>
    <scope>NUCLEOTIDE SEQUENCE [LARGE SCALE GENOMIC DNA]</scope>
    <source>
        <strain evidence="2 3">FACHB-351</strain>
    </source>
</reference>
<keyword evidence="3" id="KW-1185">Reference proteome</keyword>
<organism evidence="2 3">
    <name type="scientific">Spirulina subsalsa FACHB-351</name>
    <dbReference type="NCBI Taxonomy" id="234711"/>
    <lineage>
        <taxon>Bacteria</taxon>
        <taxon>Bacillati</taxon>
        <taxon>Cyanobacteriota</taxon>
        <taxon>Cyanophyceae</taxon>
        <taxon>Spirulinales</taxon>
        <taxon>Spirulinaceae</taxon>
        <taxon>Spirulina</taxon>
    </lineage>
</organism>
<protein>
    <submittedName>
        <fullName evidence="2">Uncharacterized protein</fullName>
    </submittedName>
</protein>
<dbReference type="EMBL" id="JAIHOM010000010">
    <property type="protein sequence ID" value="MCW6035242.1"/>
    <property type="molecule type" value="Genomic_DNA"/>
</dbReference>
<feature type="compositionally biased region" description="Basic and acidic residues" evidence="1">
    <location>
        <begin position="1"/>
        <end position="21"/>
    </location>
</feature>
<evidence type="ECO:0000313" key="2">
    <source>
        <dbReference type="EMBL" id="MCW6035242.1"/>
    </source>
</evidence>
<proteinExistence type="predicted"/>
<evidence type="ECO:0000313" key="3">
    <source>
        <dbReference type="Proteomes" id="UP001526426"/>
    </source>
</evidence>